<keyword evidence="9" id="KW-1185">Reference proteome</keyword>
<proteinExistence type="predicted"/>
<feature type="region of interest" description="Disordered" evidence="5">
    <location>
        <begin position="152"/>
        <end position="174"/>
    </location>
</feature>
<keyword evidence="4 6" id="KW-0472">Membrane</keyword>
<keyword evidence="2 6" id="KW-0812">Transmembrane</keyword>
<evidence type="ECO:0000256" key="3">
    <source>
        <dbReference type="ARBA" id="ARBA00022989"/>
    </source>
</evidence>
<dbReference type="EMBL" id="BOPG01000033">
    <property type="protein sequence ID" value="GIJ57982.1"/>
    <property type="molecule type" value="Genomic_DNA"/>
</dbReference>
<accession>A0A8J3Z7U0</accession>
<dbReference type="GO" id="GO:0016020">
    <property type="term" value="C:membrane"/>
    <property type="evidence" value="ECO:0007669"/>
    <property type="project" value="UniProtKB-SubCell"/>
</dbReference>
<name>A0A8J3Z7U0_9ACTN</name>
<feature type="transmembrane region" description="Helical" evidence="6">
    <location>
        <begin position="47"/>
        <end position="65"/>
    </location>
</feature>
<evidence type="ECO:0000259" key="7">
    <source>
        <dbReference type="Pfam" id="PF07291"/>
    </source>
</evidence>
<dbReference type="InterPro" id="IPR009908">
    <property type="entry name" value="Methylamine_util_MauE"/>
</dbReference>
<protein>
    <recommendedName>
        <fullName evidence="7">Methylamine utilisation protein MauE domain-containing protein</fullName>
    </recommendedName>
</protein>
<feature type="compositionally biased region" description="Acidic residues" evidence="5">
    <location>
        <begin position="152"/>
        <end position="162"/>
    </location>
</feature>
<gene>
    <name evidence="8" type="ORF">Vau01_054980</name>
</gene>
<feature type="transmembrane region" description="Helical" evidence="6">
    <location>
        <begin position="72"/>
        <end position="93"/>
    </location>
</feature>
<evidence type="ECO:0000256" key="4">
    <source>
        <dbReference type="ARBA" id="ARBA00023136"/>
    </source>
</evidence>
<dbReference type="Pfam" id="PF07291">
    <property type="entry name" value="MauE"/>
    <property type="match status" value="1"/>
</dbReference>
<reference evidence="8" key="1">
    <citation type="submission" date="2021-01" db="EMBL/GenBank/DDBJ databases">
        <title>Whole genome shotgun sequence of Virgisporangium aurantiacum NBRC 16421.</title>
        <authorList>
            <person name="Komaki H."/>
            <person name="Tamura T."/>
        </authorList>
    </citation>
    <scope>NUCLEOTIDE SEQUENCE</scope>
    <source>
        <strain evidence="8">NBRC 16421</strain>
    </source>
</reference>
<keyword evidence="3 6" id="KW-1133">Transmembrane helix</keyword>
<comment type="subcellular location">
    <subcellularLocation>
        <location evidence="1">Membrane</location>
        <topology evidence="1">Multi-pass membrane protein</topology>
    </subcellularLocation>
</comment>
<sequence>MSLWIRSAARLLLAGVWLVAGATKVSDLQGSVRAVHAYDLLPYEVSKVVGAALPFVEITIGVLLVAGFATRIAAVASSTLLMVFIGGIASAWARGLRIDCGCFGGGGELAAGRSPTYFWEIARDVALLAVAVYLVWRPTSRLAVDNLFAMEEEDDGDEEEAGEDAREHAGEESR</sequence>
<comment type="caution">
    <text evidence="8">The sequence shown here is derived from an EMBL/GenBank/DDBJ whole genome shotgun (WGS) entry which is preliminary data.</text>
</comment>
<evidence type="ECO:0000256" key="2">
    <source>
        <dbReference type="ARBA" id="ARBA00022692"/>
    </source>
</evidence>
<organism evidence="8 9">
    <name type="scientific">Virgisporangium aurantiacum</name>
    <dbReference type="NCBI Taxonomy" id="175570"/>
    <lineage>
        <taxon>Bacteria</taxon>
        <taxon>Bacillati</taxon>
        <taxon>Actinomycetota</taxon>
        <taxon>Actinomycetes</taxon>
        <taxon>Micromonosporales</taxon>
        <taxon>Micromonosporaceae</taxon>
        <taxon>Virgisporangium</taxon>
    </lineage>
</organism>
<dbReference type="AlphaFoldDB" id="A0A8J3Z7U0"/>
<dbReference type="UniPathway" id="UPA00895"/>
<evidence type="ECO:0000313" key="9">
    <source>
        <dbReference type="Proteomes" id="UP000612585"/>
    </source>
</evidence>
<evidence type="ECO:0000313" key="8">
    <source>
        <dbReference type="EMBL" id="GIJ57982.1"/>
    </source>
</evidence>
<evidence type="ECO:0000256" key="1">
    <source>
        <dbReference type="ARBA" id="ARBA00004141"/>
    </source>
</evidence>
<dbReference type="GO" id="GO:0030416">
    <property type="term" value="P:methylamine metabolic process"/>
    <property type="evidence" value="ECO:0007669"/>
    <property type="project" value="InterPro"/>
</dbReference>
<dbReference type="Proteomes" id="UP000612585">
    <property type="component" value="Unassembled WGS sequence"/>
</dbReference>
<feature type="domain" description="Methylamine utilisation protein MauE" evidence="7">
    <location>
        <begin position="4"/>
        <end position="136"/>
    </location>
</feature>
<evidence type="ECO:0000256" key="6">
    <source>
        <dbReference type="SAM" id="Phobius"/>
    </source>
</evidence>
<feature type="compositionally biased region" description="Basic and acidic residues" evidence="5">
    <location>
        <begin position="163"/>
        <end position="174"/>
    </location>
</feature>
<evidence type="ECO:0000256" key="5">
    <source>
        <dbReference type="SAM" id="MobiDB-lite"/>
    </source>
</evidence>
<dbReference type="RefSeq" id="WP_203997998.1">
    <property type="nucleotide sequence ID" value="NZ_BOPG01000033.1"/>
</dbReference>